<evidence type="ECO:0000256" key="4">
    <source>
        <dbReference type="ARBA" id="ARBA00023125"/>
    </source>
</evidence>
<comment type="subcellular location">
    <subcellularLocation>
        <location evidence="1">Nucleus</location>
    </subcellularLocation>
</comment>
<sequence>MEEALRRLNGMPNHVPESNPPETIIADLQKKSVPTTTSKRSLKESGGNNGNMRYRGVRRRPWGRYAAEIRDPQSKERRWLGTFDTAEEAAWAYDHAARVMRGIKARTNFVYPETYSATTDSQNLLPSFTFSKSSHHQPSRQCNTVPSANWSSLGHSLVGDFSAGWSAPQRSASGSTANTSSLNMPFLRDFVNSSSGSSSQNRTQPFYDHFTCINGSFYSAASTYSGGSLANPPSNSSSTGLYNFTGNLSNSTVTSLPHMEFNQNYTPVVPNRPNSKAEDLGFFQQEPSGSGLLQEIIQGFLPKHSTETIDFSKSSGESMVAPSADIISGGQSLDGSRSTKMHFVENEHHGAYLDHEEIRPSAQVEGCYRTGVSCHDQVPYNNEMSLNLPVGQDSFMEDIFHYPDLMSAFAARFNNA</sequence>
<dbReference type="InterPro" id="IPR016177">
    <property type="entry name" value="DNA-bd_dom_sf"/>
</dbReference>
<evidence type="ECO:0000256" key="6">
    <source>
        <dbReference type="ARBA" id="ARBA00023242"/>
    </source>
</evidence>
<evidence type="ECO:0000256" key="1">
    <source>
        <dbReference type="ARBA" id="ARBA00004123"/>
    </source>
</evidence>
<keyword evidence="4" id="KW-0238">DNA-binding</keyword>
<dbReference type="GO" id="GO:0003700">
    <property type="term" value="F:DNA-binding transcription factor activity"/>
    <property type="evidence" value="ECO:0007669"/>
    <property type="project" value="InterPro"/>
</dbReference>
<dbReference type="OrthoDB" id="1902708at2759"/>
<organism evidence="9 10">
    <name type="scientific">Salix dunnii</name>
    <dbReference type="NCBI Taxonomy" id="1413687"/>
    <lineage>
        <taxon>Eukaryota</taxon>
        <taxon>Viridiplantae</taxon>
        <taxon>Streptophyta</taxon>
        <taxon>Embryophyta</taxon>
        <taxon>Tracheophyta</taxon>
        <taxon>Spermatophyta</taxon>
        <taxon>Magnoliopsida</taxon>
        <taxon>eudicotyledons</taxon>
        <taxon>Gunneridae</taxon>
        <taxon>Pentapetalae</taxon>
        <taxon>rosids</taxon>
        <taxon>fabids</taxon>
        <taxon>Malpighiales</taxon>
        <taxon>Salicaceae</taxon>
        <taxon>Saliceae</taxon>
        <taxon>Salix</taxon>
    </lineage>
</organism>
<dbReference type="PANTHER" id="PTHR31677">
    <property type="entry name" value="AP2 DOMAIN CLASS TRANSCRIPTION FACTOR"/>
    <property type="match status" value="1"/>
</dbReference>
<feature type="domain" description="AP2/ERF" evidence="8">
    <location>
        <begin position="53"/>
        <end position="110"/>
    </location>
</feature>
<proteinExistence type="predicted"/>
<name>A0A835MXQ8_9ROSI</name>
<dbReference type="Proteomes" id="UP000657918">
    <property type="component" value="Unassembled WGS sequence"/>
</dbReference>
<keyword evidence="10" id="KW-1185">Reference proteome</keyword>
<comment type="caution">
    <text evidence="9">The sequence shown here is derived from an EMBL/GenBank/DDBJ whole genome shotgun (WGS) entry which is preliminary data.</text>
</comment>
<dbReference type="GO" id="GO:0003677">
    <property type="term" value="F:DNA binding"/>
    <property type="evidence" value="ECO:0007669"/>
    <property type="project" value="UniProtKB-KW"/>
</dbReference>
<dbReference type="SUPFAM" id="SSF54171">
    <property type="entry name" value="DNA-binding domain"/>
    <property type="match status" value="1"/>
</dbReference>
<evidence type="ECO:0000256" key="5">
    <source>
        <dbReference type="ARBA" id="ARBA00023163"/>
    </source>
</evidence>
<keyword evidence="6" id="KW-0539">Nucleus</keyword>
<keyword evidence="5" id="KW-0804">Transcription</keyword>
<dbReference type="Gene3D" id="3.30.730.10">
    <property type="entry name" value="AP2/ERF domain"/>
    <property type="match status" value="1"/>
</dbReference>
<evidence type="ECO:0000256" key="7">
    <source>
        <dbReference type="SAM" id="MobiDB-lite"/>
    </source>
</evidence>
<reference evidence="9 10" key="1">
    <citation type="submission" date="2020-10" db="EMBL/GenBank/DDBJ databases">
        <title>Plant Genome Project.</title>
        <authorList>
            <person name="Zhang R.-G."/>
        </authorList>
    </citation>
    <scope>NUCLEOTIDE SEQUENCE [LARGE SCALE GENOMIC DNA]</scope>
    <source>
        <strain evidence="9">FAFU-HL-1</strain>
        <tissue evidence="9">Leaf</tissue>
    </source>
</reference>
<dbReference type="AlphaFoldDB" id="A0A835MXQ8"/>
<dbReference type="FunFam" id="3.30.730.10:FF:000001">
    <property type="entry name" value="Ethylene-responsive transcription factor 2"/>
    <property type="match status" value="1"/>
</dbReference>
<evidence type="ECO:0000259" key="8">
    <source>
        <dbReference type="PROSITE" id="PS51032"/>
    </source>
</evidence>
<dbReference type="EMBL" id="JADGMS010000010">
    <property type="protein sequence ID" value="KAF9673418.1"/>
    <property type="molecule type" value="Genomic_DNA"/>
</dbReference>
<dbReference type="SMART" id="SM00380">
    <property type="entry name" value="AP2"/>
    <property type="match status" value="1"/>
</dbReference>
<dbReference type="PROSITE" id="PS51032">
    <property type="entry name" value="AP2_ERF"/>
    <property type="match status" value="1"/>
</dbReference>
<dbReference type="Pfam" id="PF00847">
    <property type="entry name" value="AP2"/>
    <property type="match status" value="1"/>
</dbReference>
<keyword evidence="2" id="KW-0936">Ethylene signaling pathway</keyword>
<protein>
    <recommendedName>
        <fullName evidence="8">AP2/ERF domain-containing protein</fullName>
    </recommendedName>
</protein>
<feature type="region of interest" description="Disordered" evidence="7">
    <location>
        <begin position="1"/>
        <end position="56"/>
    </location>
</feature>
<evidence type="ECO:0000313" key="10">
    <source>
        <dbReference type="Proteomes" id="UP000657918"/>
    </source>
</evidence>
<evidence type="ECO:0000256" key="3">
    <source>
        <dbReference type="ARBA" id="ARBA00023015"/>
    </source>
</evidence>
<dbReference type="GO" id="GO:0009873">
    <property type="term" value="P:ethylene-activated signaling pathway"/>
    <property type="evidence" value="ECO:0007669"/>
    <property type="project" value="UniProtKB-KW"/>
</dbReference>
<evidence type="ECO:0000313" key="9">
    <source>
        <dbReference type="EMBL" id="KAF9673418.1"/>
    </source>
</evidence>
<keyword evidence="3" id="KW-0805">Transcription regulation</keyword>
<dbReference type="CDD" id="cd00018">
    <property type="entry name" value="AP2"/>
    <property type="match status" value="1"/>
</dbReference>
<evidence type="ECO:0000256" key="2">
    <source>
        <dbReference type="ARBA" id="ARBA00022745"/>
    </source>
</evidence>
<dbReference type="InterPro" id="IPR036955">
    <property type="entry name" value="AP2/ERF_dom_sf"/>
</dbReference>
<dbReference type="PANTHER" id="PTHR31677:SF245">
    <property type="entry name" value="ETHYLENE-RESPONSIVE TRANSCRIPTION FACTOR ESR1"/>
    <property type="match status" value="1"/>
</dbReference>
<accession>A0A835MXQ8</accession>
<dbReference type="GO" id="GO:0005634">
    <property type="term" value="C:nucleus"/>
    <property type="evidence" value="ECO:0007669"/>
    <property type="project" value="UniProtKB-SubCell"/>
</dbReference>
<gene>
    <name evidence="9" type="ORF">SADUNF_Sadunf10G0022200</name>
</gene>
<dbReference type="InterPro" id="IPR001471">
    <property type="entry name" value="AP2/ERF_dom"/>
</dbReference>
<dbReference type="PRINTS" id="PR00367">
    <property type="entry name" value="ETHRSPELEMNT"/>
</dbReference>